<proteinExistence type="predicted"/>
<dbReference type="OrthoDB" id="6359816at2759"/>
<dbReference type="PANTHER" id="PTHR47843:SF2">
    <property type="entry name" value="BTB DOMAIN-CONTAINING PROTEIN"/>
    <property type="match status" value="1"/>
</dbReference>
<dbReference type="Proteomes" id="UP000566819">
    <property type="component" value="Unassembled WGS sequence"/>
</dbReference>
<organism evidence="2 3">
    <name type="scientific">Cudoniella acicularis</name>
    <dbReference type="NCBI Taxonomy" id="354080"/>
    <lineage>
        <taxon>Eukaryota</taxon>
        <taxon>Fungi</taxon>
        <taxon>Dikarya</taxon>
        <taxon>Ascomycota</taxon>
        <taxon>Pezizomycotina</taxon>
        <taxon>Leotiomycetes</taxon>
        <taxon>Helotiales</taxon>
        <taxon>Tricladiaceae</taxon>
        <taxon>Cudoniella</taxon>
    </lineage>
</organism>
<gene>
    <name evidence="2" type="ORF">G7Y89_g14977</name>
</gene>
<keyword evidence="3" id="KW-1185">Reference proteome</keyword>
<reference evidence="2 3" key="1">
    <citation type="submission" date="2020-03" db="EMBL/GenBank/DDBJ databases">
        <title>Draft Genome Sequence of Cudoniella acicularis.</title>
        <authorList>
            <person name="Buettner E."/>
            <person name="Kellner H."/>
        </authorList>
    </citation>
    <scope>NUCLEOTIDE SEQUENCE [LARGE SCALE GENOMIC DNA]</scope>
    <source>
        <strain evidence="2 3">DSM 108380</strain>
    </source>
</reference>
<evidence type="ECO:0008006" key="4">
    <source>
        <dbReference type="Google" id="ProtNLM"/>
    </source>
</evidence>
<dbReference type="EMBL" id="JAAMPI010002139">
    <property type="protein sequence ID" value="KAF4618132.1"/>
    <property type="molecule type" value="Genomic_DNA"/>
</dbReference>
<sequence>MSTLAAATKEELMQILTSNLIQLIPSNSDTPVNIHEQLLSISPILFAACKRDWEEGKKKQYKFKEYNNAEEEDEDCFVEVTKEMLVCFVRWAYIGDYTTEAVGVSSEDEPVVIEDEPAVFEDQPVVFEWGSTWGQPMESPMPSTKKGKRGKKGKTVVVHSLPRVEEPELVPSEEPPPPEPPIEEEVLESAPEPEDCPSPSADAEASKGKEPGSSSTTNHYLQMIPPSPLHPLYLHIQLYVFAHIYLISPLSTLALSKIKTHLQKAENAFYHFTNNKNKTTNEIFDVLEYAFSTLPESDELIEWLARYASWKLGDLREEWERLERLLRVDDGRFAVMLVRFVVPGQVNPFAS</sequence>
<comment type="caution">
    <text evidence="2">The sequence shown here is derived from an EMBL/GenBank/DDBJ whole genome shotgun (WGS) entry which is preliminary data.</text>
</comment>
<evidence type="ECO:0000313" key="3">
    <source>
        <dbReference type="Proteomes" id="UP000566819"/>
    </source>
</evidence>
<feature type="compositionally biased region" description="Acidic residues" evidence="1">
    <location>
        <begin position="181"/>
        <end position="195"/>
    </location>
</feature>
<dbReference type="PANTHER" id="PTHR47843">
    <property type="entry name" value="BTB DOMAIN-CONTAINING PROTEIN-RELATED"/>
    <property type="match status" value="1"/>
</dbReference>
<feature type="region of interest" description="Disordered" evidence="1">
    <location>
        <begin position="131"/>
        <end position="219"/>
    </location>
</feature>
<evidence type="ECO:0000313" key="2">
    <source>
        <dbReference type="EMBL" id="KAF4618132.1"/>
    </source>
</evidence>
<feature type="compositionally biased region" description="Basic residues" evidence="1">
    <location>
        <begin position="145"/>
        <end position="154"/>
    </location>
</feature>
<protein>
    <recommendedName>
        <fullName evidence="4">BTB domain-containing protein</fullName>
    </recommendedName>
</protein>
<dbReference type="AlphaFoldDB" id="A0A8H4VQA4"/>
<name>A0A8H4VQA4_9HELO</name>
<accession>A0A8H4VQA4</accession>
<evidence type="ECO:0000256" key="1">
    <source>
        <dbReference type="SAM" id="MobiDB-lite"/>
    </source>
</evidence>